<evidence type="ECO:0000259" key="3">
    <source>
        <dbReference type="PROSITE" id="PS50075"/>
    </source>
</evidence>
<dbReference type="InterPro" id="IPR036736">
    <property type="entry name" value="ACP-like_sf"/>
</dbReference>
<dbReference type="Gene3D" id="1.10.1200.10">
    <property type="entry name" value="ACP-like"/>
    <property type="match status" value="1"/>
</dbReference>
<gene>
    <name evidence="4" type="ORF">C5746_38325</name>
</gene>
<proteinExistence type="predicted"/>
<evidence type="ECO:0000256" key="1">
    <source>
        <dbReference type="ARBA" id="ARBA00022450"/>
    </source>
</evidence>
<name>A0A2Z5JQX7_STRAR</name>
<organism evidence="4 5">
    <name type="scientific">Streptomyces atratus</name>
    <dbReference type="NCBI Taxonomy" id="1893"/>
    <lineage>
        <taxon>Bacteria</taxon>
        <taxon>Bacillati</taxon>
        <taxon>Actinomycetota</taxon>
        <taxon>Actinomycetes</taxon>
        <taxon>Kitasatosporales</taxon>
        <taxon>Streptomycetaceae</taxon>
        <taxon>Streptomyces</taxon>
    </lineage>
</organism>
<keyword evidence="2" id="KW-0597">Phosphoprotein</keyword>
<dbReference type="PROSITE" id="PS00012">
    <property type="entry name" value="PHOSPHOPANTETHEINE"/>
    <property type="match status" value="1"/>
</dbReference>
<dbReference type="Proteomes" id="UP000252698">
    <property type="component" value="Chromosome"/>
</dbReference>
<dbReference type="EMBL" id="CP027306">
    <property type="protein sequence ID" value="AXE81825.1"/>
    <property type="molecule type" value="Genomic_DNA"/>
</dbReference>
<dbReference type="PROSITE" id="PS50075">
    <property type="entry name" value="CARRIER"/>
    <property type="match status" value="1"/>
</dbReference>
<dbReference type="AlphaFoldDB" id="A0A2Z5JQX7"/>
<protein>
    <submittedName>
        <fullName evidence="4">Phosphopantetheine-binding protein</fullName>
    </submittedName>
</protein>
<dbReference type="KEGG" id="sata:C5746_38325"/>
<dbReference type="SUPFAM" id="SSF47336">
    <property type="entry name" value="ACP-like"/>
    <property type="match status" value="1"/>
</dbReference>
<dbReference type="GeneID" id="95524173"/>
<accession>A0A2Z5JQX7</accession>
<evidence type="ECO:0000313" key="4">
    <source>
        <dbReference type="EMBL" id="AXE81825.1"/>
    </source>
</evidence>
<reference evidence="4 5" key="1">
    <citation type="journal article" date="2018" name="Front. Microbiol.">
        <title>Genome Sequencing of Streptomyces atratus SCSIOZH16 and Activation Production of Nocardamine via Metabolic Engineering.</title>
        <authorList>
            <person name="Li Y."/>
            <person name="Zhang C."/>
            <person name="Liu C."/>
            <person name="Ju J."/>
            <person name="Ma J."/>
        </authorList>
    </citation>
    <scope>NUCLEOTIDE SEQUENCE [LARGE SCALE GENOMIC DNA]</scope>
    <source>
        <strain evidence="4 5">SCSIO_ZH16</strain>
    </source>
</reference>
<dbReference type="RefSeq" id="WP_114248229.1">
    <property type="nucleotide sequence ID" value="NZ_BMRN01000106.1"/>
</dbReference>
<feature type="domain" description="Carrier" evidence="3">
    <location>
        <begin position="1"/>
        <end position="78"/>
    </location>
</feature>
<dbReference type="InterPro" id="IPR009081">
    <property type="entry name" value="PP-bd_ACP"/>
</dbReference>
<dbReference type="Pfam" id="PF00550">
    <property type="entry name" value="PP-binding"/>
    <property type="match status" value="1"/>
</dbReference>
<sequence>MWDEQFDTLLRKQLSFLPPEEPITGDTQLRDYGLDSLGMVELLAGLEAAYDVHFRDEALSLEIFETPQLLWNALQGLR</sequence>
<dbReference type="InterPro" id="IPR006162">
    <property type="entry name" value="Ppantetheine_attach_site"/>
</dbReference>
<keyword evidence="1" id="KW-0596">Phosphopantetheine</keyword>
<evidence type="ECO:0000313" key="5">
    <source>
        <dbReference type="Proteomes" id="UP000252698"/>
    </source>
</evidence>
<evidence type="ECO:0000256" key="2">
    <source>
        <dbReference type="ARBA" id="ARBA00022553"/>
    </source>
</evidence>